<organism evidence="2 3">
    <name type="scientific">Pseudomonas batumici</name>
    <dbReference type="NCBI Taxonomy" id="226910"/>
    <lineage>
        <taxon>Bacteria</taxon>
        <taxon>Pseudomonadati</taxon>
        <taxon>Pseudomonadota</taxon>
        <taxon>Gammaproteobacteria</taxon>
        <taxon>Pseudomonadales</taxon>
        <taxon>Pseudomonadaceae</taxon>
        <taxon>Pseudomonas</taxon>
    </lineage>
</organism>
<dbReference type="EMBL" id="JXDG01000018">
    <property type="protein sequence ID" value="KIH84483.1"/>
    <property type="molecule type" value="Genomic_DNA"/>
</dbReference>
<sequence length="675" mass="74074">MAAHEPGQEREHVMTTVTRTRQGQEARRAYGKLLAKRNANREMTRPTVVDALDSDGLIPAAKLLSPIKVEIPQFDLGPPNAGFHSELTLEWKRVNEDEFRPVSRMERIENDGTITFPLERVIERTYSDGQEGQFLLRYHVVLWNENDDWSDETRLRIRRTAPYRDRPYPDDTPPFAIVTTPVTEATLTADGGVECEIPDFTDPDRDRIIVAIGWSDVLPNPNDPVIPVITVPLPPDRMVTIPRPTIEPLRSGLYYLSYVLVDPAGNVSNLARVLDVPVALGRLPINPHPHSVPLAADGLINRADAFFGVTVDIPRYDDHESTDKIFVKWGNSELQSVEVGEVPPSVISVPVSWQRLTSQYNYTAGGVQITPVSYWVERAPTVDFRPTPPSINVNVDFSASGPIDDDDPNPVTPALDEVLVTSFSGLENKLGAVVDFGKDATATFDLPDPVVEGDTFTLYWNGVAIADNYVADSDSAPGDPVSLDILWSEILIGGPSDALPVYYALSNDDFPNNDLESVTTPVLVEAIPIVPNPPVFTDLTGNLLNCSVLRRIGTAIGYRVNVPLSSYLVPGEQITLHWRAFESNGTTPVPGTNKDSPITLPDPIPTTGIDWFVEPYATHILPIDPGSGIRSGWAEIYYTVQVSGTPRDSEKTRKVVSISLGSPGDTCDLADVPTP</sequence>
<evidence type="ECO:0000313" key="3">
    <source>
        <dbReference type="Proteomes" id="UP000031535"/>
    </source>
</evidence>
<accession>A0A0C2F067</accession>
<feature type="compositionally biased region" description="Basic and acidic residues" evidence="1">
    <location>
        <begin position="1"/>
        <end position="13"/>
    </location>
</feature>
<protein>
    <submittedName>
        <fullName evidence="2">Uncharacterized protein</fullName>
    </submittedName>
</protein>
<feature type="region of interest" description="Disordered" evidence="1">
    <location>
        <begin position="1"/>
        <end position="25"/>
    </location>
</feature>
<evidence type="ECO:0000256" key="1">
    <source>
        <dbReference type="SAM" id="MobiDB-lite"/>
    </source>
</evidence>
<comment type="caution">
    <text evidence="2">The sequence shown here is derived from an EMBL/GenBank/DDBJ whole genome shotgun (WGS) entry which is preliminary data.</text>
</comment>
<name>A0A0C2F067_9PSED</name>
<dbReference type="STRING" id="226910.UCMB321_1714"/>
<reference evidence="2 3" key="1">
    <citation type="submission" date="2015-01" db="EMBL/GenBank/DDBJ databases">
        <title>Complete genome of Pseudomonas batumici UCM B-321 producer of the batumin antibiotic with strong antistaphilococcal and potential anticancer activity.</title>
        <authorList>
            <person name="Klochko V.V."/>
            <person name="Zelena L.B."/>
            <person name="Elena K.A."/>
            <person name="Reva O.N."/>
        </authorList>
    </citation>
    <scope>NUCLEOTIDE SEQUENCE [LARGE SCALE GENOMIC DNA]</scope>
    <source>
        <strain evidence="2 3">UCM B-321</strain>
    </source>
</reference>
<proteinExistence type="predicted"/>
<evidence type="ECO:0000313" key="2">
    <source>
        <dbReference type="EMBL" id="KIH84483.1"/>
    </source>
</evidence>
<dbReference type="Proteomes" id="UP000031535">
    <property type="component" value="Unassembled WGS sequence"/>
</dbReference>
<dbReference type="AlphaFoldDB" id="A0A0C2F067"/>
<dbReference type="RefSeq" id="WP_157015873.1">
    <property type="nucleotide sequence ID" value="NZ_JXDG01000018.1"/>
</dbReference>
<dbReference type="OrthoDB" id="6891193at2"/>
<dbReference type="PATRIC" id="fig|226910.6.peg.1704"/>
<keyword evidence="3" id="KW-1185">Reference proteome</keyword>
<gene>
    <name evidence="2" type="ORF">UCMB321_1714</name>
</gene>